<feature type="transmembrane region" description="Helical" evidence="5">
    <location>
        <begin position="64"/>
        <end position="90"/>
    </location>
</feature>
<feature type="transmembrane region" description="Helical" evidence="5">
    <location>
        <begin position="423"/>
        <end position="443"/>
    </location>
</feature>
<dbReference type="InterPro" id="IPR049453">
    <property type="entry name" value="Memb_transporter_dom"/>
</dbReference>
<comment type="subcellular location">
    <subcellularLocation>
        <location evidence="1">Membrane</location>
        <topology evidence="1">Multi-pass membrane protein</topology>
    </subcellularLocation>
</comment>
<keyword evidence="3 5" id="KW-1133">Transmembrane helix</keyword>
<comment type="caution">
    <text evidence="7">The sequence shown here is derived from an EMBL/GenBank/DDBJ whole genome shotgun (WGS) entry which is preliminary data.</text>
</comment>
<reference evidence="7" key="1">
    <citation type="journal article" date="2014" name="Int. J. Syst. Evol. Microbiol.">
        <title>Complete genome sequence of Corynebacterium casei LMG S-19264T (=DSM 44701T), isolated from a smear-ripened cheese.</title>
        <authorList>
            <consortium name="US DOE Joint Genome Institute (JGI-PGF)"/>
            <person name="Walter F."/>
            <person name="Albersmeier A."/>
            <person name="Kalinowski J."/>
            <person name="Ruckert C."/>
        </authorList>
    </citation>
    <scope>NUCLEOTIDE SEQUENCE</scope>
    <source>
        <strain evidence="7">JCM 19831</strain>
    </source>
</reference>
<dbReference type="Pfam" id="PF13515">
    <property type="entry name" value="FUSC_2"/>
    <property type="match status" value="1"/>
</dbReference>
<evidence type="ECO:0000256" key="4">
    <source>
        <dbReference type="ARBA" id="ARBA00023136"/>
    </source>
</evidence>
<dbReference type="EMBL" id="BMPI01000045">
    <property type="protein sequence ID" value="GGM61413.1"/>
    <property type="molecule type" value="Genomic_DNA"/>
</dbReference>
<feature type="domain" description="Integral membrane bound transporter" evidence="6">
    <location>
        <begin position="387"/>
        <end position="513"/>
    </location>
</feature>
<accession>A0A917U602</accession>
<proteinExistence type="predicted"/>
<sequence length="742" mass="76429">MRRRDAGLSAARRAARAAVVMPLAFAAGNRVDATVGTYAAFGAFALLLFVDFSGAILDRIRAQVALGVVGAASIALGTAGSSVTWVAVIVTAGVAFSVWFSGVVSSVLAGAATAMLLPYILSTSLPGTAADIPARLAGWGIAVAASVVAVAVLWPAPAREPLRGRVAAACAALADRLRAGSAAGLGLPGGSPDEVAAAAERARAAVTALERDFYGAPYRPTGLSTGARALVRLVDELTWLGEIVSRLTTPRGTPTACKAAFAAGVVLHESADLLSDGGGTERFHAAVADLRAASRAVRREALGDGRPDALDPGFRAQEVGFAVAALAANVELTVAADRRTLWRRILGWQPSGIGSPLYAARERAAAHLEPHSVWLHNSVRVAVALALAVLVARLTGVQHSFWVVLGAMAVLRSNALSTGQTALRGLAGTFAGIVAGGVLVTVLGTRPTAFWVLLPVSVLFAGLAPAVVGFATGQAAFTIAIFLLFNIIEPTGWRVGIVRIEDVAIGCAVSLAVGLLFWPRGAGRALDQALAEAYADSAAYLREAVDFGVTRCDGTVRAAPAPRSHSLRAAAAARRLDDAFRTYLGERGAKPVPLTEVTRLVTGVAGLRLVADAVLDLWAGDPGTATGERGAARRVLQDAGDTVAGWYDALARALAGPGTVPDPLPAGTETAVLLRKAVDRDLREASAATAVRMVWTGGHLDAARRLQRSLVGPARYARGRKLSKTIWSASRDAAHSASAVSQ</sequence>
<gene>
    <name evidence="7" type="ORF">GCM10007977_073620</name>
</gene>
<evidence type="ECO:0000259" key="6">
    <source>
        <dbReference type="Pfam" id="PF13515"/>
    </source>
</evidence>
<feature type="transmembrane region" description="Helical" evidence="5">
    <location>
        <begin position="96"/>
        <end position="120"/>
    </location>
</feature>
<keyword evidence="2 5" id="KW-0812">Transmembrane</keyword>
<feature type="transmembrane region" description="Helical" evidence="5">
    <location>
        <begin position="381"/>
        <end position="411"/>
    </location>
</feature>
<evidence type="ECO:0000256" key="3">
    <source>
        <dbReference type="ARBA" id="ARBA00022989"/>
    </source>
</evidence>
<keyword evidence="8" id="KW-1185">Reference proteome</keyword>
<feature type="transmembrane region" description="Helical" evidence="5">
    <location>
        <begin position="500"/>
        <end position="518"/>
    </location>
</feature>
<protein>
    <submittedName>
        <fullName evidence="7">FUSC family protein</fullName>
    </submittedName>
</protein>
<dbReference type="AlphaFoldDB" id="A0A917U602"/>
<feature type="transmembrane region" description="Helical" evidence="5">
    <location>
        <begin position="132"/>
        <end position="154"/>
    </location>
</feature>
<dbReference type="GO" id="GO:0016020">
    <property type="term" value="C:membrane"/>
    <property type="evidence" value="ECO:0007669"/>
    <property type="project" value="UniProtKB-SubCell"/>
</dbReference>
<reference evidence="7" key="2">
    <citation type="submission" date="2020-09" db="EMBL/GenBank/DDBJ databases">
        <authorList>
            <person name="Sun Q."/>
            <person name="Ohkuma M."/>
        </authorList>
    </citation>
    <scope>NUCLEOTIDE SEQUENCE</scope>
    <source>
        <strain evidence="7">JCM 19831</strain>
    </source>
</reference>
<evidence type="ECO:0000256" key="1">
    <source>
        <dbReference type="ARBA" id="ARBA00004141"/>
    </source>
</evidence>
<keyword evidence="4 5" id="KW-0472">Membrane</keyword>
<dbReference type="Proteomes" id="UP000642070">
    <property type="component" value="Unassembled WGS sequence"/>
</dbReference>
<evidence type="ECO:0000313" key="8">
    <source>
        <dbReference type="Proteomes" id="UP000642070"/>
    </source>
</evidence>
<evidence type="ECO:0000256" key="2">
    <source>
        <dbReference type="ARBA" id="ARBA00022692"/>
    </source>
</evidence>
<evidence type="ECO:0000313" key="7">
    <source>
        <dbReference type="EMBL" id="GGM61413.1"/>
    </source>
</evidence>
<organism evidence="7 8">
    <name type="scientific">Dactylosporangium sucinum</name>
    <dbReference type="NCBI Taxonomy" id="1424081"/>
    <lineage>
        <taxon>Bacteria</taxon>
        <taxon>Bacillati</taxon>
        <taxon>Actinomycetota</taxon>
        <taxon>Actinomycetes</taxon>
        <taxon>Micromonosporales</taxon>
        <taxon>Micromonosporaceae</taxon>
        <taxon>Dactylosporangium</taxon>
    </lineage>
</organism>
<feature type="transmembrane region" description="Helical" evidence="5">
    <location>
        <begin position="463"/>
        <end position="488"/>
    </location>
</feature>
<feature type="transmembrane region" description="Helical" evidence="5">
    <location>
        <begin position="36"/>
        <end position="57"/>
    </location>
</feature>
<evidence type="ECO:0000256" key="5">
    <source>
        <dbReference type="SAM" id="Phobius"/>
    </source>
</evidence>
<name>A0A917U602_9ACTN</name>